<evidence type="ECO:0000313" key="1">
    <source>
        <dbReference type="EMBL" id="CRZ12691.1"/>
    </source>
</evidence>
<proteinExistence type="predicted"/>
<organism evidence="1">
    <name type="scientific">Spongospora subterranea</name>
    <dbReference type="NCBI Taxonomy" id="70186"/>
    <lineage>
        <taxon>Eukaryota</taxon>
        <taxon>Sar</taxon>
        <taxon>Rhizaria</taxon>
        <taxon>Endomyxa</taxon>
        <taxon>Phytomyxea</taxon>
        <taxon>Plasmodiophorida</taxon>
        <taxon>Plasmodiophoridae</taxon>
        <taxon>Spongospora</taxon>
    </lineage>
</organism>
<accession>A0A0H5RG38</accession>
<name>A0A0H5RG38_9EUKA</name>
<dbReference type="EMBL" id="HACM01012249">
    <property type="protein sequence ID" value="CRZ12691.1"/>
    <property type="molecule type" value="Transcribed_RNA"/>
</dbReference>
<dbReference type="AlphaFoldDB" id="A0A0H5RG38"/>
<sequence>MGRSPFSSNPTTSRSPAKLTLFDTATVLSKGFLSEFEKHAVGGIEKTLTLEKGLLGHGRRRRPSYSIESGPTFLSFRGKTVDTFNHAFVPEHAEVVGHYQPQGDL</sequence>
<feature type="non-terminal residue" evidence="1">
    <location>
        <position position="105"/>
    </location>
</feature>
<protein>
    <submittedName>
        <fullName evidence="1">Uncharacterized protein</fullName>
    </submittedName>
</protein>
<reference evidence="1" key="1">
    <citation type="submission" date="2015-04" db="EMBL/GenBank/DDBJ databases">
        <title>The genome sequence of the plant pathogenic Rhizarian Plasmodiophora brassicae reveals insights in its biotrophic life cycle and the origin of chitin synthesis.</title>
        <authorList>
            <person name="Schwelm A."/>
            <person name="Fogelqvist J."/>
            <person name="Knaust A."/>
            <person name="Julke S."/>
            <person name="Lilja T."/>
            <person name="Dhandapani V."/>
            <person name="Bonilla-Rosso G."/>
            <person name="Karlsson M."/>
            <person name="Shevchenko A."/>
            <person name="Choi S.R."/>
            <person name="Kim H.G."/>
            <person name="Park J.Y."/>
            <person name="Lim Y.P."/>
            <person name="Ludwig-Muller J."/>
            <person name="Dixelius C."/>
        </authorList>
    </citation>
    <scope>NUCLEOTIDE SEQUENCE</scope>
    <source>
        <tissue evidence="1">Potato root galls</tissue>
    </source>
</reference>